<dbReference type="EMBL" id="JBHTLN010000002">
    <property type="protein sequence ID" value="MFD1123049.1"/>
    <property type="molecule type" value="Genomic_DNA"/>
</dbReference>
<sequence length="212" mass="25009">MHWTHAIAGPEEDGGYWFNLRMQGGLPAPNFYWDLDINPRLRNEGKHLDTLYVRPALFYKPDKKTSFWLGHDTITSHPDGKASYQENRWWQQFQYQFDPHYSLTLSNRSRLEERTRQGFHETGHRLRQMFKVSLPSHSPALTYVMSDEVFVNVDQTDWGAQRGFDQNRLFIGINWKVSKTCLLETGYLNQFVHKTTHNLENHVVSTTIGFKF</sequence>
<organism evidence="1 2">
    <name type="scientific">Methylophilus flavus</name>
    <dbReference type="NCBI Taxonomy" id="640084"/>
    <lineage>
        <taxon>Bacteria</taxon>
        <taxon>Pseudomonadati</taxon>
        <taxon>Pseudomonadota</taxon>
        <taxon>Betaproteobacteria</taxon>
        <taxon>Nitrosomonadales</taxon>
        <taxon>Methylophilaceae</taxon>
        <taxon>Methylophilus</taxon>
    </lineage>
</organism>
<protein>
    <submittedName>
        <fullName evidence="1">DUF2490 domain-containing protein</fullName>
    </submittedName>
</protein>
<reference evidence="2" key="1">
    <citation type="journal article" date="2019" name="Int. J. Syst. Evol. Microbiol.">
        <title>The Global Catalogue of Microorganisms (GCM) 10K type strain sequencing project: providing services to taxonomists for standard genome sequencing and annotation.</title>
        <authorList>
            <consortium name="The Broad Institute Genomics Platform"/>
            <consortium name="The Broad Institute Genome Sequencing Center for Infectious Disease"/>
            <person name="Wu L."/>
            <person name="Ma J."/>
        </authorList>
    </citation>
    <scope>NUCLEOTIDE SEQUENCE [LARGE SCALE GENOMIC DNA]</scope>
    <source>
        <strain evidence="2">CCUG 58411</strain>
    </source>
</reference>
<evidence type="ECO:0000313" key="2">
    <source>
        <dbReference type="Proteomes" id="UP001597206"/>
    </source>
</evidence>
<dbReference type="InterPro" id="IPR019619">
    <property type="entry name" value="DUF2490"/>
</dbReference>
<name>A0ABW3P9S4_9PROT</name>
<accession>A0ABW3P9S4</accession>
<dbReference type="Pfam" id="PF10677">
    <property type="entry name" value="DUF2490"/>
    <property type="match status" value="1"/>
</dbReference>
<evidence type="ECO:0000313" key="1">
    <source>
        <dbReference type="EMBL" id="MFD1123049.1"/>
    </source>
</evidence>
<comment type="caution">
    <text evidence="1">The sequence shown here is derived from an EMBL/GenBank/DDBJ whole genome shotgun (WGS) entry which is preliminary data.</text>
</comment>
<dbReference type="RefSeq" id="WP_379034389.1">
    <property type="nucleotide sequence ID" value="NZ_JBHTLN010000002.1"/>
</dbReference>
<dbReference type="Proteomes" id="UP001597206">
    <property type="component" value="Unassembled WGS sequence"/>
</dbReference>
<gene>
    <name evidence="1" type="ORF">ACFQ2T_11075</name>
</gene>
<keyword evidence="2" id="KW-1185">Reference proteome</keyword>
<proteinExistence type="predicted"/>